<protein>
    <submittedName>
        <fullName evidence="2">Uncharacterized protein</fullName>
    </submittedName>
</protein>
<evidence type="ECO:0000256" key="1">
    <source>
        <dbReference type="SAM" id="MobiDB-lite"/>
    </source>
</evidence>
<dbReference type="AlphaFoldDB" id="A0A182N532"/>
<dbReference type="EnsemblMetazoa" id="ADIR002747-RA">
    <property type="protein sequence ID" value="ADIR002747-PA"/>
    <property type="gene ID" value="ADIR002747"/>
</dbReference>
<feature type="compositionally biased region" description="Polar residues" evidence="1">
    <location>
        <begin position="74"/>
        <end position="88"/>
    </location>
</feature>
<sequence length="332" mass="33879">MLRRRTQRGRDGPKPTLENPSGQRSGHLRSSRCTARYQDEAVGDQGDYDRDIKLYLPTDYCCLPVVNAEHADPSSLSNAGHTRTQGSHGPTVEFKASCAGTGPVGGVLGGASSVPGSGGGGGGLGCGGIGGSGGVGVGGGPDGAPNGPLGLSPTSAAAIADSQQFNIFPAIFSRQLNFNAATGSCSQSKLMDDLRPNLVGGLLGLQQGLLDDHAALTHGGNLAQHNAGQDSKFMSLQDNRLMGIASHENRLLGLGTQDHGRGVVGGPVVGTNGDKSIGQHRKCSSTPEDFSALYGGLAGTPISDHHHHHTPAHTPPNRLSDNGSATDAPARR</sequence>
<evidence type="ECO:0000313" key="3">
    <source>
        <dbReference type="Proteomes" id="UP000075884"/>
    </source>
</evidence>
<keyword evidence="3" id="KW-1185">Reference proteome</keyword>
<reference evidence="3" key="1">
    <citation type="submission" date="2013-03" db="EMBL/GenBank/DDBJ databases">
        <title>The Genome Sequence of Anopheles dirus WRAIR2.</title>
        <authorList>
            <consortium name="The Broad Institute Genomics Platform"/>
            <person name="Neafsey D.E."/>
            <person name="Walton C."/>
            <person name="Walker B."/>
            <person name="Young S.K."/>
            <person name="Zeng Q."/>
            <person name="Gargeya S."/>
            <person name="Fitzgerald M."/>
            <person name="Haas B."/>
            <person name="Abouelleil A."/>
            <person name="Allen A.W."/>
            <person name="Alvarado L."/>
            <person name="Arachchi H.M."/>
            <person name="Berlin A.M."/>
            <person name="Chapman S.B."/>
            <person name="Gainer-Dewar J."/>
            <person name="Goldberg J."/>
            <person name="Griggs A."/>
            <person name="Gujja S."/>
            <person name="Hansen M."/>
            <person name="Howarth C."/>
            <person name="Imamovic A."/>
            <person name="Ireland A."/>
            <person name="Larimer J."/>
            <person name="McCowan C."/>
            <person name="Murphy C."/>
            <person name="Pearson M."/>
            <person name="Poon T.W."/>
            <person name="Priest M."/>
            <person name="Roberts A."/>
            <person name="Saif S."/>
            <person name="Shea T."/>
            <person name="Sisk P."/>
            <person name="Sykes S."/>
            <person name="Wortman J."/>
            <person name="Nusbaum C."/>
            <person name="Birren B."/>
        </authorList>
    </citation>
    <scope>NUCLEOTIDE SEQUENCE [LARGE SCALE GENOMIC DNA]</scope>
    <source>
        <strain evidence="3">WRAIR2</strain>
    </source>
</reference>
<dbReference type="STRING" id="7168.A0A182N532"/>
<dbReference type="VEuPathDB" id="VectorBase:ADIR002747"/>
<feature type="region of interest" description="Disordered" evidence="1">
    <location>
        <begin position="1"/>
        <end position="38"/>
    </location>
</feature>
<proteinExistence type="predicted"/>
<reference evidence="2" key="2">
    <citation type="submission" date="2020-05" db="UniProtKB">
        <authorList>
            <consortium name="EnsemblMetazoa"/>
        </authorList>
    </citation>
    <scope>IDENTIFICATION</scope>
    <source>
        <strain evidence="2">WRAIR2</strain>
    </source>
</reference>
<feature type="region of interest" description="Disordered" evidence="1">
    <location>
        <begin position="298"/>
        <end position="332"/>
    </location>
</feature>
<evidence type="ECO:0000313" key="2">
    <source>
        <dbReference type="EnsemblMetazoa" id="ADIR002747-PA"/>
    </source>
</evidence>
<dbReference type="Proteomes" id="UP000075884">
    <property type="component" value="Unassembled WGS sequence"/>
</dbReference>
<accession>A0A182N532</accession>
<organism evidence="2 3">
    <name type="scientific">Anopheles dirus</name>
    <dbReference type="NCBI Taxonomy" id="7168"/>
    <lineage>
        <taxon>Eukaryota</taxon>
        <taxon>Metazoa</taxon>
        <taxon>Ecdysozoa</taxon>
        <taxon>Arthropoda</taxon>
        <taxon>Hexapoda</taxon>
        <taxon>Insecta</taxon>
        <taxon>Pterygota</taxon>
        <taxon>Neoptera</taxon>
        <taxon>Endopterygota</taxon>
        <taxon>Diptera</taxon>
        <taxon>Nematocera</taxon>
        <taxon>Culicoidea</taxon>
        <taxon>Culicidae</taxon>
        <taxon>Anophelinae</taxon>
        <taxon>Anopheles</taxon>
    </lineage>
</organism>
<feature type="region of interest" description="Disordered" evidence="1">
    <location>
        <begin position="72"/>
        <end position="91"/>
    </location>
</feature>
<name>A0A182N532_9DIPT</name>